<dbReference type="FunFam" id="1.10.150.210:FF:000003">
    <property type="entry name" value="Phosphoserine phosphatase SerB"/>
    <property type="match status" value="1"/>
</dbReference>
<comment type="pathway">
    <text evidence="2">Amino-acid biosynthesis; L-serine biosynthesis; L-serine from 3-phospho-D-glycerate: step 3/3.</text>
</comment>
<dbReference type="PANTHER" id="PTHR43344:SF2">
    <property type="entry name" value="PHOSPHOSERINE PHOSPHATASE"/>
    <property type="match status" value="1"/>
</dbReference>
<evidence type="ECO:0000256" key="7">
    <source>
        <dbReference type="ARBA" id="ARBA00022801"/>
    </source>
</evidence>
<keyword evidence="5" id="KW-0028">Amino-acid biosynthesis</keyword>
<keyword evidence="14" id="KW-1185">Reference proteome</keyword>
<evidence type="ECO:0000256" key="10">
    <source>
        <dbReference type="ARBA" id="ARBA00031693"/>
    </source>
</evidence>
<dbReference type="Proteomes" id="UP000822688">
    <property type="component" value="Chromosome 3"/>
</dbReference>
<feature type="active site" description="Proton donor" evidence="12">
    <location>
        <position position="98"/>
    </location>
</feature>
<keyword evidence="6" id="KW-0479">Metal-binding</keyword>
<dbReference type="GO" id="GO:0036424">
    <property type="term" value="F:L-phosphoserine phosphatase activity"/>
    <property type="evidence" value="ECO:0007669"/>
    <property type="project" value="InterPro"/>
</dbReference>
<dbReference type="FunFam" id="3.40.50.1000:FF:000114">
    <property type="entry name" value="Phosphoserine phosphatase, chloroplastic"/>
    <property type="match status" value="1"/>
</dbReference>
<gene>
    <name evidence="13" type="ORF">KC19_3G068900</name>
</gene>
<dbReference type="InterPro" id="IPR004469">
    <property type="entry name" value="PSP"/>
</dbReference>
<evidence type="ECO:0000256" key="8">
    <source>
        <dbReference type="ARBA" id="ARBA00022842"/>
    </source>
</evidence>
<dbReference type="NCBIfam" id="TIGR01488">
    <property type="entry name" value="HAD-SF-IB"/>
    <property type="match status" value="1"/>
</dbReference>
<proteinExistence type="inferred from homology"/>
<dbReference type="AlphaFoldDB" id="A0A8T0IFL3"/>
<dbReference type="InterPro" id="IPR023214">
    <property type="entry name" value="HAD_sf"/>
</dbReference>
<evidence type="ECO:0000256" key="1">
    <source>
        <dbReference type="ARBA" id="ARBA00001946"/>
    </source>
</evidence>
<dbReference type="PANTHER" id="PTHR43344">
    <property type="entry name" value="PHOSPHOSERINE PHOSPHATASE"/>
    <property type="match status" value="1"/>
</dbReference>
<evidence type="ECO:0000256" key="6">
    <source>
        <dbReference type="ARBA" id="ARBA00022723"/>
    </source>
</evidence>
<sequence length="302" mass="32068">MKTLRSVLVPSTHGLRGHDAVRSERVVRLMAPSFRISISAGLATERFGVGVASSRKKTRLVMAMQSGIEENAASSTSLPAAEVVATWRNAQAVCFDVDSTVCEDEGIDELAAFCGAGEAVAAWTARAMGGAVPFEDALAARLALFRPSAKTLANFLETRPPCLSKGIRELISKLQLTGRDVYLVSGGFRQMIAPVAAQLNIPSENVFANTLLFGDDGEFTGFDATEPTSRSGGKAQAIEQIKKEHGYQTLVMVGDGATDLEARRPGGADMFICYGGIVARPSVVAGADWFVTSFTDLIESLD</sequence>
<dbReference type="Gene3D" id="3.40.50.1000">
    <property type="entry name" value="HAD superfamily/HAD-like"/>
    <property type="match status" value="1"/>
</dbReference>
<dbReference type="GO" id="GO:0000287">
    <property type="term" value="F:magnesium ion binding"/>
    <property type="evidence" value="ECO:0007669"/>
    <property type="project" value="TreeGrafter"/>
</dbReference>
<keyword evidence="7" id="KW-0378">Hydrolase</keyword>
<evidence type="ECO:0000256" key="12">
    <source>
        <dbReference type="PIRSR" id="PIRSR604469-1"/>
    </source>
</evidence>
<comment type="catalytic activity">
    <reaction evidence="11">
        <text>O-phospho-L-serine + H2O = L-serine + phosphate</text>
        <dbReference type="Rhea" id="RHEA:21208"/>
        <dbReference type="ChEBI" id="CHEBI:15377"/>
        <dbReference type="ChEBI" id="CHEBI:33384"/>
        <dbReference type="ChEBI" id="CHEBI:43474"/>
        <dbReference type="ChEBI" id="CHEBI:57524"/>
        <dbReference type="EC" id="3.1.3.3"/>
    </reaction>
    <physiologicalReaction direction="left-to-right" evidence="11">
        <dbReference type="Rhea" id="RHEA:21209"/>
    </physiologicalReaction>
</comment>
<evidence type="ECO:0000256" key="3">
    <source>
        <dbReference type="ARBA" id="ARBA00009184"/>
    </source>
</evidence>
<keyword evidence="9" id="KW-0718">Serine biosynthesis</keyword>
<evidence type="ECO:0000256" key="9">
    <source>
        <dbReference type="ARBA" id="ARBA00023299"/>
    </source>
</evidence>
<dbReference type="CDD" id="cd04309">
    <property type="entry name" value="HAD_PSP_eu"/>
    <property type="match status" value="1"/>
</dbReference>
<evidence type="ECO:0000256" key="4">
    <source>
        <dbReference type="ARBA" id="ARBA00012640"/>
    </source>
</evidence>
<dbReference type="GO" id="GO:0006564">
    <property type="term" value="P:L-serine biosynthetic process"/>
    <property type="evidence" value="ECO:0007669"/>
    <property type="project" value="UniProtKB-KW"/>
</dbReference>
<protein>
    <recommendedName>
        <fullName evidence="4">phosphoserine phosphatase</fullName>
        <ecNumber evidence="4">3.1.3.3</ecNumber>
    </recommendedName>
    <alternativeName>
        <fullName evidence="10">O-phosphoserine phosphohydrolase</fullName>
    </alternativeName>
</protein>
<evidence type="ECO:0000256" key="11">
    <source>
        <dbReference type="ARBA" id="ARBA00049173"/>
    </source>
</evidence>
<dbReference type="EMBL" id="CM026423">
    <property type="protein sequence ID" value="KAG0582554.1"/>
    <property type="molecule type" value="Genomic_DNA"/>
</dbReference>
<feature type="active site" description="Nucleophile" evidence="12">
    <location>
        <position position="96"/>
    </location>
</feature>
<evidence type="ECO:0000256" key="5">
    <source>
        <dbReference type="ARBA" id="ARBA00022605"/>
    </source>
</evidence>
<comment type="similarity">
    <text evidence="3">Belongs to the HAD-like hydrolase superfamily. SerB family.</text>
</comment>
<comment type="cofactor">
    <cofactor evidence="1">
        <name>Mg(2+)</name>
        <dbReference type="ChEBI" id="CHEBI:18420"/>
    </cofactor>
</comment>
<evidence type="ECO:0000313" key="14">
    <source>
        <dbReference type="Proteomes" id="UP000822688"/>
    </source>
</evidence>
<dbReference type="SUPFAM" id="SSF56784">
    <property type="entry name" value="HAD-like"/>
    <property type="match status" value="1"/>
</dbReference>
<accession>A0A8T0IFL3</accession>
<evidence type="ECO:0000313" key="13">
    <source>
        <dbReference type="EMBL" id="KAG0582554.1"/>
    </source>
</evidence>
<dbReference type="Pfam" id="PF00702">
    <property type="entry name" value="Hydrolase"/>
    <property type="match status" value="1"/>
</dbReference>
<dbReference type="InterPro" id="IPR036412">
    <property type="entry name" value="HAD-like_sf"/>
</dbReference>
<dbReference type="NCBIfam" id="TIGR00338">
    <property type="entry name" value="serB"/>
    <property type="match status" value="1"/>
</dbReference>
<organism evidence="13 14">
    <name type="scientific">Ceratodon purpureus</name>
    <name type="common">Fire moss</name>
    <name type="synonym">Dicranum purpureum</name>
    <dbReference type="NCBI Taxonomy" id="3225"/>
    <lineage>
        <taxon>Eukaryota</taxon>
        <taxon>Viridiplantae</taxon>
        <taxon>Streptophyta</taxon>
        <taxon>Embryophyta</taxon>
        <taxon>Bryophyta</taxon>
        <taxon>Bryophytina</taxon>
        <taxon>Bryopsida</taxon>
        <taxon>Dicranidae</taxon>
        <taxon>Pseudoditrichales</taxon>
        <taxon>Ditrichaceae</taxon>
        <taxon>Ceratodon</taxon>
    </lineage>
</organism>
<dbReference type="FunFam" id="3.40.50.1000:FF:000077">
    <property type="entry name" value="Phosphoserine phosphatase, chloroplastic"/>
    <property type="match status" value="1"/>
</dbReference>
<reference evidence="13" key="1">
    <citation type="submission" date="2020-06" db="EMBL/GenBank/DDBJ databases">
        <title>WGS assembly of Ceratodon purpureus strain R40.</title>
        <authorList>
            <person name="Carey S.B."/>
            <person name="Jenkins J."/>
            <person name="Shu S."/>
            <person name="Lovell J.T."/>
            <person name="Sreedasyam A."/>
            <person name="Maumus F."/>
            <person name="Tiley G.P."/>
            <person name="Fernandez-Pozo N."/>
            <person name="Barry K."/>
            <person name="Chen C."/>
            <person name="Wang M."/>
            <person name="Lipzen A."/>
            <person name="Daum C."/>
            <person name="Saski C.A."/>
            <person name="Payton A.C."/>
            <person name="Mcbreen J.C."/>
            <person name="Conrad R.E."/>
            <person name="Kollar L.M."/>
            <person name="Olsson S."/>
            <person name="Huttunen S."/>
            <person name="Landis J.B."/>
            <person name="Wickett N.J."/>
            <person name="Johnson M.G."/>
            <person name="Rensing S.A."/>
            <person name="Grimwood J."/>
            <person name="Schmutz J."/>
            <person name="Mcdaniel S.F."/>
        </authorList>
    </citation>
    <scope>NUCLEOTIDE SEQUENCE</scope>
    <source>
        <strain evidence="13">R40</strain>
    </source>
</reference>
<keyword evidence="8" id="KW-0460">Magnesium</keyword>
<dbReference type="InterPro" id="IPR050582">
    <property type="entry name" value="HAD-like_SerB"/>
</dbReference>
<dbReference type="GO" id="GO:0009507">
    <property type="term" value="C:chloroplast"/>
    <property type="evidence" value="ECO:0007669"/>
    <property type="project" value="TreeGrafter"/>
</dbReference>
<comment type="caution">
    <text evidence="13">The sequence shown here is derived from an EMBL/GenBank/DDBJ whole genome shotgun (WGS) entry which is preliminary data.</text>
</comment>
<name>A0A8T0IFL3_CERPU</name>
<dbReference type="EC" id="3.1.3.3" evidence="4"/>
<evidence type="ECO:0000256" key="2">
    <source>
        <dbReference type="ARBA" id="ARBA00005135"/>
    </source>
</evidence>
<dbReference type="Gene3D" id="1.10.150.210">
    <property type="entry name" value="Phosphoserine phosphatase, domain 2"/>
    <property type="match status" value="1"/>
</dbReference>